<keyword evidence="2" id="KW-1185">Reference proteome</keyword>
<name>A0ABV4C1U0_9MYCO</name>
<comment type="caution">
    <text evidence="1">The sequence shown here is derived from an EMBL/GenBank/DDBJ whole genome shotgun (WGS) entry which is preliminary data.</text>
</comment>
<dbReference type="SUPFAM" id="SSF140990">
    <property type="entry name" value="FtsH protease domain-like"/>
    <property type="match status" value="1"/>
</dbReference>
<dbReference type="Proteomes" id="UP001564760">
    <property type="component" value="Unassembled WGS sequence"/>
</dbReference>
<sequence>MAPDDDVPPERELTAYHEAGHAVAAAMRGGGELRSITIEPSAAYLGHTGFRCKPCDTAFVTYAGPWAEARVQWPLPSLDGEDEDGASFEDYVAAAFLRNAGGDGEDYRHACEADQALLGERFAELVATREQFWGFRELDEHWPAVQAVAQLLIAGAAPTDAAVRALVDRPRIKGAER</sequence>
<dbReference type="RefSeq" id="WP_369737697.1">
    <property type="nucleotide sequence ID" value="NZ_JBGEDP010000001.1"/>
</dbReference>
<evidence type="ECO:0000313" key="1">
    <source>
        <dbReference type="EMBL" id="MEY8015270.1"/>
    </source>
</evidence>
<proteinExistence type="predicted"/>
<dbReference type="Gene3D" id="1.20.58.760">
    <property type="entry name" value="Peptidase M41"/>
    <property type="match status" value="1"/>
</dbReference>
<dbReference type="InterPro" id="IPR037219">
    <property type="entry name" value="Peptidase_M41-like"/>
</dbReference>
<gene>
    <name evidence="1" type="ORF">AB8998_09710</name>
</gene>
<organism evidence="1 2">
    <name type="scientific">Mycobacterium servetii</name>
    <dbReference type="NCBI Taxonomy" id="3237418"/>
    <lineage>
        <taxon>Bacteria</taxon>
        <taxon>Bacillati</taxon>
        <taxon>Actinomycetota</taxon>
        <taxon>Actinomycetes</taxon>
        <taxon>Mycobacteriales</taxon>
        <taxon>Mycobacteriaceae</taxon>
        <taxon>Mycobacterium</taxon>
    </lineage>
</organism>
<reference evidence="1 2" key="1">
    <citation type="submission" date="2024-08" db="EMBL/GenBank/DDBJ databases">
        <title>Mycobacterium servetensis sp. nov., a novel rapid-growing mycobacterial species recovered from a human patient in Zaragoza, Spain.</title>
        <authorList>
            <person name="Tristancho-Baro A.I."/>
            <person name="Buenestado-Serrano S."/>
            <person name="Garcia De Viedma D."/>
            <person name="Milagro-Beamonte A."/>
            <person name="Burillo N."/>
            <person name="Sanz S."/>
            <person name="Lopez-Calleja A.I."/>
            <person name="Penas-Utrilla D."/>
            <person name="Guardingo M."/>
            <person name="Garcia M.J."/>
            <person name="Vinuelas-Bayon J."/>
        </authorList>
    </citation>
    <scope>NUCLEOTIDE SEQUENCE [LARGE SCALE GENOMIC DNA]</scope>
    <source>
        <strain evidence="2">HUMS_12744610</strain>
    </source>
</reference>
<evidence type="ECO:0008006" key="3">
    <source>
        <dbReference type="Google" id="ProtNLM"/>
    </source>
</evidence>
<protein>
    <recommendedName>
        <fullName evidence="3">Peptidase M41 domain-containing protein</fullName>
    </recommendedName>
</protein>
<dbReference type="EMBL" id="JBGEDP010000001">
    <property type="protein sequence ID" value="MEY8015270.1"/>
    <property type="molecule type" value="Genomic_DNA"/>
</dbReference>
<accession>A0ABV4C1U0</accession>
<evidence type="ECO:0000313" key="2">
    <source>
        <dbReference type="Proteomes" id="UP001564760"/>
    </source>
</evidence>